<reference evidence="1 2" key="1">
    <citation type="submission" date="2023-10" db="EMBL/GenBank/DDBJ databases">
        <title>Eight complete genome sequences of bacteria isolated from laboratory stock of Giant Kelp gametophytes.</title>
        <authorList>
            <person name="Tolentino B."/>
            <person name="Nuzhdin S."/>
        </authorList>
    </citation>
    <scope>NUCLEOTIDE SEQUENCE [LARGE SCALE GENOMIC DNA]</scope>
    <source>
        <strain evidence="1 2">LC.270.F.C4</strain>
    </source>
</reference>
<dbReference type="RefSeq" id="WP_317385986.1">
    <property type="nucleotide sequence ID" value="NZ_CP136704.1"/>
</dbReference>
<evidence type="ECO:0000313" key="2">
    <source>
        <dbReference type="Proteomes" id="UP001302666"/>
    </source>
</evidence>
<protein>
    <recommendedName>
        <fullName evidence="3">Transposase</fullName>
    </recommendedName>
</protein>
<accession>A0ABZ0HHN8</accession>
<proteinExistence type="predicted"/>
<organism evidence="1 2">
    <name type="scientific">Tritonibacter scottomollicae</name>
    <name type="common">Epibacterium scottomollicae</name>
    <dbReference type="NCBI Taxonomy" id="483013"/>
    <lineage>
        <taxon>Bacteria</taxon>
        <taxon>Pseudomonadati</taxon>
        <taxon>Pseudomonadota</taxon>
        <taxon>Alphaproteobacteria</taxon>
        <taxon>Rhodobacterales</taxon>
        <taxon>Paracoccaceae</taxon>
        <taxon>Tritonibacter</taxon>
    </lineage>
</organism>
<name>A0ABZ0HHN8_TRISK</name>
<dbReference type="Proteomes" id="UP001302666">
    <property type="component" value="Chromosome"/>
</dbReference>
<evidence type="ECO:0008006" key="3">
    <source>
        <dbReference type="Google" id="ProtNLM"/>
    </source>
</evidence>
<keyword evidence="2" id="KW-1185">Reference proteome</keyword>
<dbReference type="EMBL" id="CP136704">
    <property type="protein sequence ID" value="WOI33957.1"/>
    <property type="molecule type" value="Genomic_DNA"/>
</dbReference>
<gene>
    <name evidence="1" type="ORF">R1T40_04225</name>
</gene>
<evidence type="ECO:0000313" key="1">
    <source>
        <dbReference type="EMBL" id="WOI33957.1"/>
    </source>
</evidence>
<sequence length="112" mass="12914">MTQRRQALFGGRVKSGLLKMYHAAQSVFLRNDNLLMWISRDLFIQVAPRRVCPLLNRISAMTRGWQPQRQLPGPDPVPRGKGDLISLLPERFLVFMQAELKRTAPRAMRAQM</sequence>